<reference evidence="4 5" key="1">
    <citation type="submission" date="2024-03" db="EMBL/GenBank/DDBJ databases">
        <authorList>
            <person name="Martinez-Hernandez J."/>
        </authorList>
    </citation>
    <scope>NUCLEOTIDE SEQUENCE [LARGE SCALE GENOMIC DNA]</scope>
</reference>
<evidence type="ECO:0000313" key="4">
    <source>
        <dbReference type="EMBL" id="CAL0301108.1"/>
    </source>
</evidence>
<keyword evidence="5" id="KW-1185">Reference proteome</keyword>
<dbReference type="InterPro" id="IPR037171">
    <property type="entry name" value="NagB/RpiA_transferase-like"/>
</dbReference>
<dbReference type="Pfam" id="PF01182">
    <property type="entry name" value="Glucosamine_iso"/>
    <property type="match status" value="1"/>
</dbReference>
<feature type="region of interest" description="Disordered" evidence="2">
    <location>
        <begin position="1"/>
        <end position="21"/>
    </location>
</feature>
<dbReference type="Proteomes" id="UP001497480">
    <property type="component" value="Unassembled WGS sequence"/>
</dbReference>
<dbReference type="PANTHER" id="PTHR11054:SF10">
    <property type="entry name" value="6-PHOSPHOGLUCONOLACTONASE-RELATED"/>
    <property type="match status" value="1"/>
</dbReference>
<protein>
    <recommendedName>
        <fullName evidence="3">Glucosamine/galactosamine-6-phosphate isomerase domain-containing protein</fullName>
    </recommendedName>
</protein>
<dbReference type="AlphaFoldDB" id="A0AAV1VVU2"/>
<accession>A0AAV1VVU2</accession>
<sequence>MNERKRKSLRDIKPTEGNKDSNYKLAYDGFISKVPIPHHQVNTIDDALPADGVADVYETSLRRLLDMGPDDSVAALFPGYPEVNEARKWVNAPRTFSLPVLNSASNIAMVVTGAGKRSFCFT</sequence>
<dbReference type="GO" id="GO:0005975">
    <property type="term" value="P:carbohydrate metabolic process"/>
    <property type="evidence" value="ECO:0007669"/>
    <property type="project" value="InterPro"/>
</dbReference>
<comment type="caution">
    <text evidence="4">The sequence shown here is derived from an EMBL/GenBank/DDBJ whole genome shotgun (WGS) entry which is preliminary data.</text>
</comment>
<name>A0AAV1VVU2_LUPLU</name>
<evidence type="ECO:0000256" key="2">
    <source>
        <dbReference type="SAM" id="MobiDB-lite"/>
    </source>
</evidence>
<evidence type="ECO:0000313" key="5">
    <source>
        <dbReference type="Proteomes" id="UP001497480"/>
    </source>
</evidence>
<dbReference type="InterPro" id="IPR006148">
    <property type="entry name" value="Glc/Gal-6P_isomerase"/>
</dbReference>
<dbReference type="Gene3D" id="3.40.50.1360">
    <property type="match status" value="1"/>
</dbReference>
<evidence type="ECO:0000256" key="1">
    <source>
        <dbReference type="ARBA" id="ARBA00004959"/>
    </source>
</evidence>
<dbReference type="PANTHER" id="PTHR11054">
    <property type="entry name" value="6-PHOSPHOGLUCONOLACTONASE"/>
    <property type="match status" value="1"/>
</dbReference>
<dbReference type="EMBL" id="CAXHTB010000002">
    <property type="protein sequence ID" value="CAL0301108.1"/>
    <property type="molecule type" value="Genomic_DNA"/>
</dbReference>
<dbReference type="SUPFAM" id="SSF100950">
    <property type="entry name" value="NagB/RpiA/CoA transferase-like"/>
    <property type="match status" value="1"/>
</dbReference>
<proteinExistence type="predicted"/>
<feature type="domain" description="Glucosamine/galactosamine-6-phosphate isomerase" evidence="3">
    <location>
        <begin position="17"/>
        <end position="118"/>
    </location>
</feature>
<organism evidence="4 5">
    <name type="scientific">Lupinus luteus</name>
    <name type="common">European yellow lupine</name>
    <dbReference type="NCBI Taxonomy" id="3873"/>
    <lineage>
        <taxon>Eukaryota</taxon>
        <taxon>Viridiplantae</taxon>
        <taxon>Streptophyta</taxon>
        <taxon>Embryophyta</taxon>
        <taxon>Tracheophyta</taxon>
        <taxon>Spermatophyta</taxon>
        <taxon>Magnoliopsida</taxon>
        <taxon>eudicotyledons</taxon>
        <taxon>Gunneridae</taxon>
        <taxon>Pentapetalae</taxon>
        <taxon>rosids</taxon>
        <taxon>fabids</taxon>
        <taxon>Fabales</taxon>
        <taxon>Fabaceae</taxon>
        <taxon>Papilionoideae</taxon>
        <taxon>50 kb inversion clade</taxon>
        <taxon>genistoids sensu lato</taxon>
        <taxon>core genistoids</taxon>
        <taxon>Genisteae</taxon>
        <taxon>Lupinus</taxon>
    </lineage>
</organism>
<dbReference type="InterPro" id="IPR039104">
    <property type="entry name" value="6PGL"/>
</dbReference>
<comment type="pathway">
    <text evidence="1">Carbohydrate degradation; pentose phosphate pathway.</text>
</comment>
<evidence type="ECO:0000259" key="3">
    <source>
        <dbReference type="Pfam" id="PF01182"/>
    </source>
</evidence>
<gene>
    <name evidence="4" type="ORF">LLUT_LOCUS2168</name>
</gene>